<dbReference type="SUPFAM" id="SSF52096">
    <property type="entry name" value="ClpP/crotonase"/>
    <property type="match status" value="1"/>
</dbReference>
<evidence type="ECO:0000259" key="1">
    <source>
        <dbReference type="SMART" id="SM00245"/>
    </source>
</evidence>
<dbReference type="AlphaFoldDB" id="A0A7Y7B4F9"/>
<evidence type="ECO:0000313" key="2">
    <source>
        <dbReference type="EMBL" id="NVK78416.1"/>
    </source>
</evidence>
<comment type="caution">
    <text evidence="2">The sequence shown here is derived from an EMBL/GenBank/DDBJ whole genome shotgun (WGS) entry which is preliminary data.</text>
</comment>
<dbReference type="EMBL" id="JABBXF010000023">
    <property type="protein sequence ID" value="NVK78416.1"/>
    <property type="molecule type" value="Genomic_DNA"/>
</dbReference>
<dbReference type="InterPro" id="IPR029045">
    <property type="entry name" value="ClpP/crotonase-like_dom_sf"/>
</dbReference>
<reference evidence="2 3" key="1">
    <citation type="submission" date="2020-04" db="EMBL/GenBank/DDBJ databases">
        <title>Draft Genome Sequence of Streptomyces morookaense DSM 40503, an 8-azaguanine-producing strain.</title>
        <authorList>
            <person name="Qi J."/>
            <person name="Gao J.-M."/>
        </authorList>
    </citation>
    <scope>NUCLEOTIDE SEQUENCE [LARGE SCALE GENOMIC DNA]</scope>
    <source>
        <strain evidence="2 3">DSM 40503</strain>
    </source>
</reference>
<dbReference type="Pfam" id="PF03572">
    <property type="entry name" value="Peptidase_S41"/>
    <property type="match status" value="1"/>
</dbReference>
<dbReference type="SMART" id="SM00245">
    <property type="entry name" value="TSPc"/>
    <property type="match status" value="1"/>
</dbReference>
<dbReference type="GO" id="GO:0007165">
    <property type="term" value="P:signal transduction"/>
    <property type="evidence" value="ECO:0007669"/>
    <property type="project" value="TreeGrafter"/>
</dbReference>
<dbReference type="PANTHER" id="PTHR32060">
    <property type="entry name" value="TAIL-SPECIFIC PROTEASE"/>
    <property type="match status" value="1"/>
</dbReference>
<dbReference type="GO" id="GO:0004175">
    <property type="term" value="F:endopeptidase activity"/>
    <property type="evidence" value="ECO:0007669"/>
    <property type="project" value="TreeGrafter"/>
</dbReference>
<gene>
    <name evidence="2" type="ORF">HG542_12150</name>
</gene>
<dbReference type="Gene3D" id="3.90.226.10">
    <property type="entry name" value="2-enoyl-CoA Hydratase, Chain A, domain 1"/>
    <property type="match status" value="1"/>
</dbReference>
<organism evidence="2 3">
    <name type="scientific">Streptomyces morookaense</name>
    <name type="common">Streptoverticillium morookaense</name>
    <dbReference type="NCBI Taxonomy" id="1970"/>
    <lineage>
        <taxon>Bacteria</taxon>
        <taxon>Bacillati</taxon>
        <taxon>Actinomycetota</taxon>
        <taxon>Actinomycetes</taxon>
        <taxon>Kitasatosporales</taxon>
        <taxon>Streptomycetaceae</taxon>
        <taxon>Streptomyces</taxon>
    </lineage>
</organism>
<dbReference type="RefSeq" id="WP_171080500.1">
    <property type="nucleotide sequence ID" value="NZ_BNBU01000013.1"/>
</dbReference>
<protein>
    <submittedName>
        <fullName evidence="2">Peptidase S41</fullName>
    </submittedName>
</protein>
<dbReference type="Gene3D" id="3.30.750.44">
    <property type="match status" value="1"/>
</dbReference>
<keyword evidence="3" id="KW-1185">Reference proteome</keyword>
<dbReference type="GO" id="GO:0008236">
    <property type="term" value="F:serine-type peptidase activity"/>
    <property type="evidence" value="ECO:0007669"/>
    <property type="project" value="InterPro"/>
</dbReference>
<dbReference type="InterPro" id="IPR005151">
    <property type="entry name" value="Tail-specific_protease"/>
</dbReference>
<dbReference type="GO" id="GO:0030288">
    <property type="term" value="C:outer membrane-bounded periplasmic space"/>
    <property type="evidence" value="ECO:0007669"/>
    <property type="project" value="TreeGrafter"/>
</dbReference>
<feature type="domain" description="Tail specific protease" evidence="1">
    <location>
        <begin position="62"/>
        <end position="263"/>
    </location>
</feature>
<dbReference type="Proteomes" id="UP000587462">
    <property type="component" value="Unassembled WGS sequence"/>
</dbReference>
<evidence type="ECO:0000313" key="3">
    <source>
        <dbReference type="Proteomes" id="UP000587462"/>
    </source>
</evidence>
<name>A0A7Y7B4F9_STRMO</name>
<dbReference type="GO" id="GO:0006508">
    <property type="term" value="P:proteolysis"/>
    <property type="evidence" value="ECO:0007669"/>
    <property type="project" value="InterPro"/>
</dbReference>
<dbReference type="CDD" id="cd06567">
    <property type="entry name" value="Peptidase_S41"/>
    <property type="match status" value="1"/>
</dbReference>
<dbReference type="PANTHER" id="PTHR32060:SF30">
    <property type="entry name" value="CARBOXY-TERMINAL PROCESSING PROTEASE CTPA"/>
    <property type="match status" value="1"/>
</dbReference>
<proteinExistence type="predicted"/>
<sequence length="283" mass="29964">MSSSARSYLSTALDIMEKNSLRRHEIDWPRVRRTAFSVAGSAQKPEDTYGAIRVAINALGDKHSSFYEPQRVKGELEAPANTFDGLGGRSMEGRIGYISLPGVRSEAAFAEYARQGRAAMAEADRDRACGWVVDLRKEDGGGMGAPLAVVGPILGGGNVGMFIDPDGEKSMWTAEGGAPVAHPDAPVAVLTSGATASAGEAVAVAFRGRPDTRFFGQRTGGVPTGNHPHDLSDGAMLILTEVKEADRTGRIYDGPIPPDEEVPAGRDALEAAKSWLLAQRACR</sequence>
<accession>A0A7Y7B4F9</accession>